<dbReference type="OrthoDB" id="839617at2"/>
<dbReference type="STRING" id="1048983.EL17_12840"/>
<reference evidence="2 3" key="1">
    <citation type="submission" date="2014-04" db="EMBL/GenBank/DDBJ databases">
        <title>Characterization and application of a salt tolerant electro-active bacterium.</title>
        <authorList>
            <person name="Yang L."/>
            <person name="Wei S."/>
            <person name="Tay Q.X.M."/>
        </authorList>
    </citation>
    <scope>NUCLEOTIDE SEQUENCE [LARGE SCALE GENOMIC DNA]</scope>
    <source>
        <strain evidence="2 3">LY1</strain>
    </source>
</reference>
<evidence type="ECO:0000256" key="1">
    <source>
        <dbReference type="SAM" id="Phobius"/>
    </source>
</evidence>
<name>A0A074KWD7_9BACT</name>
<dbReference type="AlphaFoldDB" id="A0A074KWD7"/>
<proteinExistence type="predicted"/>
<feature type="transmembrane region" description="Helical" evidence="1">
    <location>
        <begin position="65"/>
        <end position="83"/>
    </location>
</feature>
<dbReference type="eggNOG" id="ENOG5033XI1">
    <property type="taxonomic scope" value="Bacteria"/>
</dbReference>
<dbReference type="RefSeq" id="WP_035075007.1">
    <property type="nucleotide sequence ID" value="NZ_JMIH01000022.1"/>
</dbReference>
<keyword evidence="3" id="KW-1185">Reference proteome</keyword>
<gene>
    <name evidence="2" type="ORF">EL17_12840</name>
</gene>
<organism evidence="2 3">
    <name type="scientific">Anditalea andensis</name>
    <dbReference type="NCBI Taxonomy" id="1048983"/>
    <lineage>
        <taxon>Bacteria</taxon>
        <taxon>Pseudomonadati</taxon>
        <taxon>Bacteroidota</taxon>
        <taxon>Cytophagia</taxon>
        <taxon>Cytophagales</taxon>
        <taxon>Cytophagaceae</taxon>
        <taxon>Anditalea</taxon>
    </lineage>
</organism>
<evidence type="ECO:0000313" key="3">
    <source>
        <dbReference type="Proteomes" id="UP000027821"/>
    </source>
</evidence>
<keyword evidence="1" id="KW-0812">Transmembrane</keyword>
<feature type="transmembrane region" description="Helical" evidence="1">
    <location>
        <begin position="12"/>
        <end position="29"/>
    </location>
</feature>
<dbReference type="EMBL" id="JMIH01000022">
    <property type="protein sequence ID" value="KEO73234.1"/>
    <property type="molecule type" value="Genomic_DNA"/>
</dbReference>
<evidence type="ECO:0000313" key="2">
    <source>
        <dbReference type="EMBL" id="KEO73234.1"/>
    </source>
</evidence>
<feature type="transmembrane region" description="Helical" evidence="1">
    <location>
        <begin position="35"/>
        <end position="53"/>
    </location>
</feature>
<accession>A0A074KWD7</accession>
<feature type="transmembrane region" description="Helical" evidence="1">
    <location>
        <begin position="89"/>
        <end position="107"/>
    </location>
</feature>
<protein>
    <submittedName>
        <fullName evidence="2">Uncharacterized protein</fullName>
    </submittedName>
</protein>
<sequence>MNTKVNQALHTISFVLVVMVGIGGSFFLGASTRALLTYCIILVAVFEVASLALGKKFYSEKHTSYKLGLLATLLILLGIKTMMPDFFPALTITALSVNFIYNFYTLNRRTSIKRKQKKRLKS</sequence>
<comment type="caution">
    <text evidence="2">The sequence shown here is derived from an EMBL/GenBank/DDBJ whole genome shotgun (WGS) entry which is preliminary data.</text>
</comment>
<keyword evidence="1" id="KW-0472">Membrane</keyword>
<keyword evidence="1" id="KW-1133">Transmembrane helix</keyword>
<dbReference type="Proteomes" id="UP000027821">
    <property type="component" value="Unassembled WGS sequence"/>
</dbReference>